<name>A0A5C5XGM1_9PLAN</name>
<dbReference type="NCBIfam" id="TIGR04294">
    <property type="entry name" value="pre_pil_HX9DG"/>
    <property type="match status" value="1"/>
</dbReference>
<dbReference type="Pfam" id="PF07596">
    <property type="entry name" value="SBP_bac_10"/>
    <property type="match status" value="1"/>
</dbReference>
<gene>
    <name evidence="2" type="primary">xcpT_19</name>
    <name evidence="2" type="ORF">Pan54_29680</name>
</gene>
<dbReference type="OrthoDB" id="269301at2"/>
<dbReference type="InterPro" id="IPR011453">
    <property type="entry name" value="DUF1559"/>
</dbReference>
<keyword evidence="3" id="KW-1185">Reference proteome</keyword>
<dbReference type="NCBIfam" id="TIGR02532">
    <property type="entry name" value="IV_pilin_GFxxxE"/>
    <property type="match status" value="1"/>
</dbReference>
<dbReference type="SUPFAM" id="SSF54523">
    <property type="entry name" value="Pili subunits"/>
    <property type="match status" value="1"/>
</dbReference>
<dbReference type="Proteomes" id="UP000316095">
    <property type="component" value="Unassembled WGS sequence"/>
</dbReference>
<reference evidence="2 3" key="1">
    <citation type="submission" date="2019-02" db="EMBL/GenBank/DDBJ databases">
        <title>Deep-cultivation of Planctomycetes and their phenomic and genomic characterization uncovers novel biology.</title>
        <authorList>
            <person name="Wiegand S."/>
            <person name="Jogler M."/>
            <person name="Boedeker C."/>
            <person name="Pinto D."/>
            <person name="Vollmers J."/>
            <person name="Rivas-Marin E."/>
            <person name="Kohn T."/>
            <person name="Peeters S.H."/>
            <person name="Heuer A."/>
            <person name="Rast P."/>
            <person name="Oberbeckmann S."/>
            <person name="Bunk B."/>
            <person name="Jeske O."/>
            <person name="Meyerdierks A."/>
            <person name="Storesund J.E."/>
            <person name="Kallscheuer N."/>
            <person name="Luecker S."/>
            <person name="Lage O.M."/>
            <person name="Pohl T."/>
            <person name="Merkel B.J."/>
            <person name="Hornburger P."/>
            <person name="Mueller R.-W."/>
            <person name="Bruemmer F."/>
            <person name="Labrenz M."/>
            <person name="Spormann A.M."/>
            <person name="Op Den Camp H."/>
            <person name="Overmann J."/>
            <person name="Amann R."/>
            <person name="Jetten M.S.M."/>
            <person name="Mascher T."/>
            <person name="Medema M.H."/>
            <person name="Devos D.P."/>
            <person name="Kaster A.-K."/>
            <person name="Ovreas L."/>
            <person name="Rohde M."/>
            <person name="Galperin M.Y."/>
            <person name="Jogler C."/>
        </authorList>
    </citation>
    <scope>NUCLEOTIDE SEQUENCE [LARGE SCALE GENOMIC DNA]</scope>
    <source>
        <strain evidence="2 3">Pan54</strain>
    </source>
</reference>
<dbReference type="PANTHER" id="PTHR30093:SF2">
    <property type="entry name" value="TYPE II SECRETION SYSTEM PROTEIN H"/>
    <property type="match status" value="1"/>
</dbReference>
<protein>
    <submittedName>
        <fullName evidence="2">Type II secretion system protein G</fullName>
    </submittedName>
</protein>
<dbReference type="Pfam" id="PF07963">
    <property type="entry name" value="N_methyl"/>
    <property type="match status" value="1"/>
</dbReference>
<accession>A0A5C5XGM1</accession>
<feature type="domain" description="DUF1559" evidence="1">
    <location>
        <begin position="32"/>
        <end position="286"/>
    </location>
</feature>
<evidence type="ECO:0000313" key="2">
    <source>
        <dbReference type="EMBL" id="TWT62227.1"/>
    </source>
</evidence>
<evidence type="ECO:0000259" key="1">
    <source>
        <dbReference type="Pfam" id="PF07596"/>
    </source>
</evidence>
<dbReference type="RefSeq" id="WP_146504110.1">
    <property type="nucleotide sequence ID" value="NZ_SJPG01000001.1"/>
</dbReference>
<dbReference type="Gene3D" id="3.30.700.10">
    <property type="entry name" value="Glycoprotein, Type 4 Pilin"/>
    <property type="match status" value="1"/>
</dbReference>
<dbReference type="InterPro" id="IPR012902">
    <property type="entry name" value="N_methyl_site"/>
</dbReference>
<dbReference type="PANTHER" id="PTHR30093">
    <property type="entry name" value="GENERAL SECRETION PATHWAY PROTEIN G"/>
    <property type="match status" value="1"/>
</dbReference>
<organism evidence="2 3">
    <name type="scientific">Rubinisphaera italica</name>
    <dbReference type="NCBI Taxonomy" id="2527969"/>
    <lineage>
        <taxon>Bacteria</taxon>
        <taxon>Pseudomonadati</taxon>
        <taxon>Planctomycetota</taxon>
        <taxon>Planctomycetia</taxon>
        <taxon>Planctomycetales</taxon>
        <taxon>Planctomycetaceae</taxon>
        <taxon>Rubinisphaera</taxon>
    </lineage>
</organism>
<evidence type="ECO:0000313" key="3">
    <source>
        <dbReference type="Proteomes" id="UP000316095"/>
    </source>
</evidence>
<dbReference type="InterPro" id="IPR045584">
    <property type="entry name" value="Pilin-like"/>
</dbReference>
<comment type="caution">
    <text evidence="2">The sequence shown here is derived from an EMBL/GenBank/DDBJ whole genome shotgun (WGS) entry which is preliminary data.</text>
</comment>
<sequence length="304" mass="33741">MRSKRRAFTLIELLVVIAIIAILVALLLPAVQQAREAARRSSCKNNLKQIGLAFHNYHDTHFVFPMGNRFVDPPGGHSHPYSKSAPSDDQYNSWGWPYFILPQIESSALYDSFDTSQPPYTPHDYDSGWGQNGPTPNTTNQVPCQQMPSTFACPSAIAAGAPRSYKDYAINAGTPLCCPERSSSATAYNGMGFMNSSLKFKDVVDGTSNTMLIMEQVRYTKDPNDPNAHNHFLLVTHQSEGYASTDRPPNQLNNNFGRVSRSEHPGGIQVCLVDGSVRFISDNIDLTTFRRISTRSLRETVGEF</sequence>
<dbReference type="InterPro" id="IPR027558">
    <property type="entry name" value="Pre_pil_HX9DG_C"/>
</dbReference>
<dbReference type="AlphaFoldDB" id="A0A5C5XGM1"/>
<proteinExistence type="predicted"/>
<dbReference type="EMBL" id="SJPG01000001">
    <property type="protein sequence ID" value="TWT62227.1"/>
    <property type="molecule type" value="Genomic_DNA"/>
</dbReference>